<keyword evidence="1" id="KW-0175">Coiled coil</keyword>
<feature type="coiled-coil region" evidence="1">
    <location>
        <begin position="769"/>
        <end position="803"/>
    </location>
</feature>
<proteinExistence type="predicted"/>
<keyword evidence="6" id="KW-1185">Reference proteome</keyword>
<feature type="compositionally biased region" description="Low complexity" evidence="2">
    <location>
        <begin position="612"/>
        <end position="630"/>
    </location>
</feature>
<organism evidence="5 6">
    <name type="scientific">Tanacetum coccineum</name>
    <dbReference type="NCBI Taxonomy" id="301880"/>
    <lineage>
        <taxon>Eukaryota</taxon>
        <taxon>Viridiplantae</taxon>
        <taxon>Streptophyta</taxon>
        <taxon>Embryophyta</taxon>
        <taxon>Tracheophyta</taxon>
        <taxon>Spermatophyta</taxon>
        <taxon>Magnoliopsida</taxon>
        <taxon>eudicotyledons</taxon>
        <taxon>Gunneridae</taxon>
        <taxon>Pentapetalae</taxon>
        <taxon>asterids</taxon>
        <taxon>campanulids</taxon>
        <taxon>Asterales</taxon>
        <taxon>Asteraceae</taxon>
        <taxon>Asteroideae</taxon>
        <taxon>Anthemideae</taxon>
        <taxon>Anthemidinae</taxon>
        <taxon>Tanacetum</taxon>
    </lineage>
</organism>
<name>A0ABQ5B607_9ASTR</name>
<protein>
    <submittedName>
        <fullName evidence="5">Ribonuclease H-like domain-containing protein</fullName>
    </submittedName>
</protein>
<feature type="compositionally biased region" description="Basic and acidic residues" evidence="2">
    <location>
        <begin position="698"/>
        <end position="713"/>
    </location>
</feature>
<sequence>MWCLCDPTPSGWCKMDALSTNFGSEDPNQHLKDFLKLVDSLNLDVANRERTRLCLFQFSFRDQASNWLERLPAGSISTMDDLTTRFLSQFFPPGRTTKLRNDILMFQQHQENSSLQSSLQVLPSFEVYTLPMTFPEEVKETIGILMEVEPLDHMKLEDLGLNTCSHVIFLSSREIPSVDEPEPQLLPNFSPLDVNLGDKRGEVTNRIACRIFFQENECEIFTEAGDGVKIFPDGVSTWMAFGGNTCDLGSFREETDKTTTAPNPLKKSCIQSVEMASRVPSDGVTIFKAMTIKAAPFKALYSRKFRSPICSTEVRDSQLTGPEIKQETTKKIVLIKLCLQVARDCQESYADVRRKPLIKKEKGVEGCEVAEGNVMELDELEGLEPIESLNKEEEMEEGTDGRSVKGIKEELTGVETKVEVLVETYRSRHIGYYLKHKINKKLIEGLVDNHKYNDSLLATRLGKMDHEIYKSLPAKPMYNAILKKKLVKKDDMEGNFVIPCDIGGINYEETGQDCKLTRSGLKNVRIVPGDGVRNTSGTIRITKRWHQDSYYALWDVIENGNSFKPVAQTTTNADGTSTSLIPGPVTTEEKAQKKNDVRRQEIVEQEVKGTASLSSSSSSQNMAFMSSPSSTNEVNTAYGVSTANTQVSPASTQVSTASTQVCTANLSDDILALLSMRTRRFFQKTGRKITINGSGTAGHDKNRNQDSSRRTVNVEETSSKAMLAIDGAGFDLSYMADDEVPTNMALMAFLDSKFNKSKFNLANYKRGLASEEEQLVFHKKNELKKLKQEKESNQLKIENFDNASKSLDKLIGSQIPDKSRNGLGLEEFQQPEFEGYGPNPNKSVYEDTSNKMKFVRPKQQEKPVRKPVKYAKMYRLTAITIKGKGHPQKEDQGYVDSRCSRHMTGNMSYLSNFKEFDGRYVTFGGGAKGGKITGKGTLKIGKLDFDDVYFVKELQFNLFSVSQMCDKKNSVLFTDTGCFVLSFDFKLADESQVLLKVPRKNNMYSVDMKNIISKESLTCLVAKATLDESIA</sequence>
<evidence type="ECO:0000256" key="1">
    <source>
        <dbReference type="SAM" id="Coils"/>
    </source>
</evidence>
<feature type="domain" description="Retrovirus-related Pol polyprotein from transposon TNT 1-94-like beta-barrel" evidence="4">
    <location>
        <begin position="894"/>
        <end position="967"/>
    </location>
</feature>
<dbReference type="Pfam" id="PF22936">
    <property type="entry name" value="Pol_BBD"/>
    <property type="match status" value="1"/>
</dbReference>
<comment type="caution">
    <text evidence="5">The sequence shown here is derived from an EMBL/GenBank/DDBJ whole genome shotgun (WGS) entry which is preliminary data.</text>
</comment>
<dbReference type="Pfam" id="PF03732">
    <property type="entry name" value="Retrotrans_gag"/>
    <property type="match status" value="1"/>
</dbReference>
<dbReference type="InterPro" id="IPR054722">
    <property type="entry name" value="PolX-like_BBD"/>
</dbReference>
<evidence type="ECO:0000313" key="5">
    <source>
        <dbReference type="EMBL" id="GJT09587.1"/>
    </source>
</evidence>
<evidence type="ECO:0000256" key="2">
    <source>
        <dbReference type="SAM" id="MobiDB-lite"/>
    </source>
</evidence>
<evidence type="ECO:0000313" key="6">
    <source>
        <dbReference type="Proteomes" id="UP001151760"/>
    </source>
</evidence>
<feature type="domain" description="Retrotransposon gag" evidence="3">
    <location>
        <begin position="55"/>
        <end position="111"/>
    </location>
</feature>
<dbReference type="PANTHER" id="PTHR33223">
    <property type="entry name" value="CCHC-TYPE DOMAIN-CONTAINING PROTEIN"/>
    <property type="match status" value="1"/>
</dbReference>
<evidence type="ECO:0000259" key="3">
    <source>
        <dbReference type="Pfam" id="PF03732"/>
    </source>
</evidence>
<reference evidence="5" key="2">
    <citation type="submission" date="2022-01" db="EMBL/GenBank/DDBJ databases">
        <authorList>
            <person name="Yamashiro T."/>
            <person name="Shiraishi A."/>
            <person name="Satake H."/>
            <person name="Nakayama K."/>
        </authorList>
    </citation>
    <scope>NUCLEOTIDE SEQUENCE</scope>
</reference>
<dbReference type="Proteomes" id="UP001151760">
    <property type="component" value="Unassembled WGS sequence"/>
</dbReference>
<dbReference type="InterPro" id="IPR005162">
    <property type="entry name" value="Retrotrans_gag_dom"/>
</dbReference>
<gene>
    <name evidence="5" type="ORF">Tco_0856629</name>
</gene>
<accession>A0ABQ5B607</accession>
<dbReference type="EMBL" id="BQNB010012918">
    <property type="protein sequence ID" value="GJT09587.1"/>
    <property type="molecule type" value="Genomic_DNA"/>
</dbReference>
<feature type="region of interest" description="Disordered" evidence="2">
    <location>
        <begin position="604"/>
        <end position="632"/>
    </location>
</feature>
<feature type="region of interest" description="Disordered" evidence="2">
    <location>
        <begin position="690"/>
        <end position="715"/>
    </location>
</feature>
<dbReference type="PANTHER" id="PTHR33223:SF11">
    <property type="entry name" value="ELEMENT PROTEIN, PUTATIVE-RELATED"/>
    <property type="match status" value="1"/>
</dbReference>
<evidence type="ECO:0000259" key="4">
    <source>
        <dbReference type="Pfam" id="PF22936"/>
    </source>
</evidence>
<reference evidence="5" key="1">
    <citation type="journal article" date="2022" name="Int. J. Mol. Sci.">
        <title>Draft Genome of Tanacetum Coccineum: Genomic Comparison of Closely Related Tanacetum-Family Plants.</title>
        <authorList>
            <person name="Yamashiro T."/>
            <person name="Shiraishi A."/>
            <person name="Nakayama K."/>
            <person name="Satake H."/>
        </authorList>
    </citation>
    <scope>NUCLEOTIDE SEQUENCE</scope>
</reference>